<evidence type="ECO:0008006" key="4">
    <source>
        <dbReference type="Google" id="ProtNLM"/>
    </source>
</evidence>
<feature type="region of interest" description="Disordered" evidence="1">
    <location>
        <begin position="1"/>
        <end position="23"/>
    </location>
</feature>
<evidence type="ECO:0000313" key="3">
    <source>
        <dbReference type="Proteomes" id="UP001496627"/>
    </source>
</evidence>
<keyword evidence="3" id="KW-1185">Reference proteome</keyword>
<accession>A0ABV0M5C1</accession>
<feature type="compositionally biased region" description="Basic and acidic residues" evidence="1">
    <location>
        <begin position="1"/>
        <end position="11"/>
    </location>
</feature>
<dbReference type="Proteomes" id="UP001496627">
    <property type="component" value="Unassembled WGS sequence"/>
</dbReference>
<dbReference type="RefSeq" id="WP_348863199.1">
    <property type="nucleotide sequence ID" value="NZ_JBEAAL010000009.1"/>
</dbReference>
<name>A0ABV0M5C1_9HYPH</name>
<organism evidence="2 3">
    <name type="scientific">Neorhizobium phenanthreniclasticum</name>
    <dbReference type="NCBI Taxonomy" id="3157917"/>
    <lineage>
        <taxon>Bacteria</taxon>
        <taxon>Pseudomonadati</taxon>
        <taxon>Pseudomonadota</taxon>
        <taxon>Alphaproteobacteria</taxon>
        <taxon>Hyphomicrobiales</taxon>
        <taxon>Rhizobiaceae</taxon>
        <taxon>Rhizobium/Agrobacterium group</taxon>
        <taxon>Neorhizobium</taxon>
    </lineage>
</organism>
<reference evidence="2 3" key="1">
    <citation type="submission" date="2024-05" db="EMBL/GenBank/DDBJ databases">
        <title>Neorhizobium sp. Rsf11, a plant growth promoting and heavy metal resistant PAH-degrader.</title>
        <authorList>
            <person name="Golubev S.N."/>
            <person name="Muratova A.Y."/>
            <person name="Markelova M.I."/>
        </authorList>
    </citation>
    <scope>NUCLEOTIDE SEQUENCE [LARGE SCALE GENOMIC DNA]</scope>
    <source>
        <strain evidence="2 3">Rsf11</strain>
    </source>
</reference>
<dbReference type="EMBL" id="JBEAAL010000009">
    <property type="protein sequence ID" value="MEQ1406159.1"/>
    <property type="molecule type" value="Genomic_DNA"/>
</dbReference>
<sequence length="48" mass="5397">MKQTKPEKRAAAEYAKAATPTDSEMGWRRDDVELAFVAGAEWQKREAA</sequence>
<proteinExistence type="predicted"/>
<evidence type="ECO:0000313" key="2">
    <source>
        <dbReference type="EMBL" id="MEQ1406159.1"/>
    </source>
</evidence>
<evidence type="ECO:0000256" key="1">
    <source>
        <dbReference type="SAM" id="MobiDB-lite"/>
    </source>
</evidence>
<comment type="caution">
    <text evidence="2">The sequence shown here is derived from an EMBL/GenBank/DDBJ whole genome shotgun (WGS) entry which is preliminary data.</text>
</comment>
<protein>
    <recommendedName>
        <fullName evidence="4">Transposase</fullName>
    </recommendedName>
</protein>
<gene>
    <name evidence="2" type="ORF">ABK249_14555</name>
</gene>